<reference evidence="1" key="2">
    <citation type="journal article" date="2015" name="Data Brief">
        <title>Shoot transcriptome of the giant reed, Arundo donax.</title>
        <authorList>
            <person name="Barrero R.A."/>
            <person name="Guerrero F.D."/>
            <person name="Moolhuijzen P."/>
            <person name="Goolsby J.A."/>
            <person name="Tidwell J."/>
            <person name="Bellgard S.E."/>
            <person name="Bellgard M.I."/>
        </authorList>
    </citation>
    <scope>NUCLEOTIDE SEQUENCE</scope>
    <source>
        <tissue evidence="1">Shoot tissue taken approximately 20 cm above the soil surface</tissue>
    </source>
</reference>
<reference evidence="1" key="1">
    <citation type="submission" date="2014-09" db="EMBL/GenBank/DDBJ databases">
        <authorList>
            <person name="Magalhaes I.L.F."/>
            <person name="Oliveira U."/>
            <person name="Santos F.R."/>
            <person name="Vidigal T.H.D.A."/>
            <person name="Brescovit A.D."/>
            <person name="Santos A.J."/>
        </authorList>
    </citation>
    <scope>NUCLEOTIDE SEQUENCE</scope>
    <source>
        <tissue evidence="1">Shoot tissue taken approximately 20 cm above the soil surface</tissue>
    </source>
</reference>
<accession>A0A0A8XYE2</accession>
<name>A0A0A8XYE2_ARUDO</name>
<organism evidence="1">
    <name type="scientific">Arundo donax</name>
    <name type="common">Giant reed</name>
    <name type="synonym">Donax arundinaceus</name>
    <dbReference type="NCBI Taxonomy" id="35708"/>
    <lineage>
        <taxon>Eukaryota</taxon>
        <taxon>Viridiplantae</taxon>
        <taxon>Streptophyta</taxon>
        <taxon>Embryophyta</taxon>
        <taxon>Tracheophyta</taxon>
        <taxon>Spermatophyta</taxon>
        <taxon>Magnoliopsida</taxon>
        <taxon>Liliopsida</taxon>
        <taxon>Poales</taxon>
        <taxon>Poaceae</taxon>
        <taxon>PACMAD clade</taxon>
        <taxon>Arundinoideae</taxon>
        <taxon>Arundineae</taxon>
        <taxon>Arundo</taxon>
    </lineage>
</organism>
<protein>
    <submittedName>
        <fullName evidence="1">Uncharacterized protein</fullName>
    </submittedName>
</protein>
<sequence length="15" mass="1638">MLGVHFVYSTSPSNV</sequence>
<proteinExistence type="predicted"/>
<evidence type="ECO:0000313" key="1">
    <source>
        <dbReference type="EMBL" id="JAD18896.1"/>
    </source>
</evidence>
<dbReference type="EMBL" id="GBRH01278999">
    <property type="protein sequence ID" value="JAD18896.1"/>
    <property type="molecule type" value="Transcribed_RNA"/>
</dbReference>